<reference evidence="5" key="1">
    <citation type="submission" date="2010-12" db="EMBL/GenBank/DDBJ databases">
        <title>The genome sequence of Filifactor alocis strain ATCC 35896.</title>
        <authorList>
            <consortium name="The Broad Institute Genome Sequencing Platform"/>
            <person name="Ward D."/>
            <person name="Earl A."/>
            <person name="Feldgarden M."/>
            <person name="Young S.K."/>
            <person name="Gargeya S."/>
            <person name="Zeng Q."/>
            <person name="Alvarado L."/>
            <person name="Berlin A."/>
            <person name="Bochicchio J."/>
            <person name="Chapman S.B."/>
            <person name="Chen Z."/>
            <person name="Freedman E."/>
            <person name="Gellesch M."/>
            <person name="Goldberg J."/>
            <person name="Griggs A."/>
            <person name="Gujja S."/>
            <person name="Heilman E."/>
            <person name="Heiman D."/>
            <person name="Howarth C."/>
            <person name="Mehta T."/>
            <person name="Neiman D."/>
            <person name="Pearson M."/>
            <person name="Roberts A."/>
            <person name="Saif S."/>
            <person name="Shea T."/>
            <person name="Shenoy N."/>
            <person name="Sisk P."/>
            <person name="Stolte C."/>
            <person name="Sykes S."/>
            <person name="White J."/>
            <person name="Yandava C."/>
            <person name="Izard J."/>
            <person name="Blanton J.M."/>
            <person name="Baranova O.V."/>
            <person name="Tanner A.C."/>
            <person name="Dewhirst F.E."/>
            <person name="Haas B."/>
            <person name="Nusbaum C."/>
            <person name="Birren B."/>
        </authorList>
    </citation>
    <scope>NUCLEOTIDE SEQUENCE [LARGE SCALE GENOMIC DNA]</scope>
    <source>
        <strain evidence="5">ATCC 35896 / D40 B5</strain>
    </source>
</reference>
<comment type="subcellular location">
    <subcellularLocation>
        <location evidence="2">Cell membrane</location>
        <topology evidence="2">Multi-pass membrane protein</topology>
    </subcellularLocation>
</comment>
<dbReference type="PATRIC" id="fig|546269.5.peg.720"/>
<evidence type="ECO:0000256" key="2">
    <source>
        <dbReference type="PIRNR" id="PIRNR016661"/>
    </source>
</evidence>
<gene>
    <name evidence="4" type="ordered locus">HMPREF0389_01611</name>
</gene>
<keyword evidence="2 3" id="KW-0472">Membrane</keyword>
<feature type="transmembrane region" description="Helical" evidence="3">
    <location>
        <begin position="88"/>
        <end position="106"/>
    </location>
</feature>
<keyword evidence="3" id="KW-0812">Transmembrane</keyword>
<dbReference type="OrthoDB" id="9803495at2"/>
<dbReference type="AlphaFoldDB" id="D6GU21"/>
<dbReference type="eggNOG" id="COG1268">
    <property type="taxonomic scope" value="Bacteria"/>
</dbReference>
<dbReference type="GO" id="GO:0015225">
    <property type="term" value="F:biotin transmembrane transporter activity"/>
    <property type="evidence" value="ECO:0007669"/>
    <property type="project" value="UniProtKB-UniRule"/>
</dbReference>
<organism evidence="4 5">
    <name type="scientific">Filifactor alocis (strain ATCC 35896 / CCUG 47790 / D40 B5)</name>
    <name type="common">Fusobacterium alocis</name>
    <dbReference type="NCBI Taxonomy" id="546269"/>
    <lineage>
        <taxon>Bacteria</taxon>
        <taxon>Bacillati</taxon>
        <taxon>Bacillota</taxon>
        <taxon>Clostridia</taxon>
        <taxon>Peptostreptococcales</taxon>
        <taxon>Filifactoraceae</taxon>
        <taxon>Filifactor</taxon>
    </lineage>
</organism>
<evidence type="ECO:0000256" key="1">
    <source>
        <dbReference type="ARBA" id="ARBA00010692"/>
    </source>
</evidence>
<dbReference type="Gene3D" id="1.10.1760.20">
    <property type="match status" value="1"/>
</dbReference>
<proteinExistence type="inferred from homology"/>
<feature type="transmembrane region" description="Helical" evidence="3">
    <location>
        <begin position="118"/>
        <end position="143"/>
    </location>
</feature>
<dbReference type="RefSeq" id="WP_014262336.1">
    <property type="nucleotide sequence ID" value="NC_016630.1"/>
</dbReference>
<dbReference type="PANTHER" id="PTHR34295:SF1">
    <property type="entry name" value="BIOTIN TRANSPORTER BIOY"/>
    <property type="match status" value="1"/>
</dbReference>
<evidence type="ECO:0000256" key="3">
    <source>
        <dbReference type="SAM" id="Phobius"/>
    </source>
</evidence>
<accession>D6GU21</accession>
<dbReference type="PANTHER" id="PTHR34295">
    <property type="entry name" value="BIOTIN TRANSPORTER BIOY"/>
    <property type="match status" value="1"/>
</dbReference>
<comment type="similarity">
    <text evidence="1 2">Belongs to the BioY family.</text>
</comment>
<evidence type="ECO:0000313" key="4">
    <source>
        <dbReference type="EMBL" id="EFE27692.2"/>
    </source>
</evidence>
<dbReference type="InterPro" id="IPR003784">
    <property type="entry name" value="BioY"/>
</dbReference>
<dbReference type="EMBL" id="CP002390">
    <property type="protein sequence ID" value="EFE27692.2"/>
    <property type="molecule type" value="Genomic_DNA"/>
</dbReference>
<keyword evidence="2" id="KW-0813">Transport</keyword>
<dbReference type="HOGENOM" id="CLU_077931_3_1_9"/>
<dbReference type="STRING" id="546269.HMPREF0389_01611"/>
<dbReference type="Proteomes" id="UP000007468">
    <property type="component" value="Chromosome"/>
</dbReference>
<dbReference type="PIRSF" id="PIRSF016661">
    <property type="entry name" value="BioY"/>
    <property type="match status" value="1"/>
</dbReference>
<feature type="transmembrane region" description="Helical" evidence="3">
    <location>
        <begin position="149"/>
        <end position="175"/>
    </location>
</feature>
<dbReference type="KEGG" id="faa:HMPREF0389_01611"/>
<protein>
    <recommendedName>
        <fullName evidence="2">Biotin transporter</fullName>
    </recommendedName>
</protein>
<dbReference type="GO" id="GO:0005886">
    <property type="term" value="C:plasma membrane"/>
    <property type="evidence" value="ECO:0007669"/>
    <property type="project" value="UniProtKB-SubCell"/>
</dbReference>
<keyword evidence="5" id="KW-1185">Reference proteome</keyword>
<feature type="transmembrane region" description="Helical" evidence="3">
    <location>
        <begin position="59"/>
        <end position="76"/>
    </location>
</feature>
<evidence type="ECO:0000313" key="5">
    <source>
        <dbReference type="Proteomes" id="UP000007468"/>
    </source>
</evidence>
<sequence length="187" mass="20699">MEQLNRQTAVRDMTLCAMFTALIIVGAFIRIPIPYVPFTLQLLFTMLAGLLLGKKLGTMSVLLYIILGLIGVPVFTEGGGLMYIFKPSFGYIIGFAVGAYLTGKIAHEVKNPSFGRLLWANIAGLMAVYGFGMVHCFVIMNYYSGAGMTLWNLILYCFLLIVPGDLFLCVVAAILMKRLLPVLHQYR</sequence>
<dbReference type="Pfam" id="PF02632">
    <property type="entry name" value="BioY"/>
    <property type="match status" value="1"/>
</dbReference>
<name>D6GU21_FILAD</name>
<keyword evidence="3" id="KW-1133">Transmembrane helix</keyword>
<keyword evidence="2" id="KW-1003">Cell membrane</keyword>